<name>A0A8T0WFI1_PANVG</name>
<protein>
    <submittedName>
        <fullName evidence="2">Uncharacterized protein</fullName>
    </submittedName>
</protein>
<organism evidence="2 3">
    <name type="scientific">Panicum virgatum</name>
    <name type="common">Blackwell switchgrass</name>
    <dbReference type="NCBI Taxonomy" id="38727"/>
    <lineage>
        <taxon>Eukaryota</taxon>
        <taxon>Viridiplantae</taxon>
        <taxon>Streptophyta</taxon>
        <taxon>Embryophyta</taxon>
        <taxon>Tracheophyta</taxon>
        <taxon>Spermatophyta</taxon>
        <taxon>Magnoliopsida</taxon>
        <taxon>Liliopsida</taxon>
        <taxon>Poales</taxon>
        <taxon>Poaceae</taxon>
        <taxon>PACMAD clade</taxon>
        <taxon>Panicoideae</taxon>
        <taxon>Panicodae</taxon>
        <taxon>Paniceae</taxon>
        <taxon>Panicinae</taxon>
        <taxon>Panicum</taxon>
        <taxon>Panicum sect. Hiantes</taxon>
    </lineage>
</organism>
<feature type="compositionally biased region" description="Basic and acidic residues" evidence="1">
    <location>
        <begin position="87"/>
        <end position="111"/>
    </location>
</feature>
<evidence type="ECO:0000313" key="2">
    <source>
        <dbReference type="EMBL" id="KAG2644927.1"/>
    </source>
</evidence>
<dbReference type="Proteomes" id="UP000823388">
    <property type="component" value="Chromosome 2K"/>
</dbReference>
<dbReference type="AlphaFoldDB" id="A0A8T0WFI1"/>
<keyword evidence="3" id="KW-1185">Reference proteome</keyword>
<evidence type="ECO:0000313" key="3">
    <source>
        <dbReference type="Proteomes" id="UP000823388"/>
    </source>
</evidence>
<proteinExistence type="predicted"/>
<comment type="caution">
    <text evidence="2">The sequence shown here is derived from an EMBL/GenBank/DDBJ whole genome shotgun (WGS) entry which is preliminary data.</text>
</comment>
<gene>
    <name evidence="2" type="ORF">PVAP13_2KG386805</name>
</gene>
<sequence>MHHHPRVEHHGEHRRRAIPPPPPFYCSCHGHHVHRQHHRRWDHQHRPPHGIQLRKLFCLHIGAGARRRLLGRQPERYLLPRRDLERHLHHRGQDGHHYERQHQRRQEGDVRGRRRWCARGEGAGGRGVHRQKRDRREGAVG</sequence>
<accession>A0A8T0WFI1</accession>
<feature type="region of interest" description="Disordered" evidence="1">
    <location>
        <begin position="87"/>
        <end position="141"/>
    </location>
</feature>
<reference evidence="2" key="1">
    <citation type="submission" date="2020-05" db="EMBL/GenBank/DDBJ databases">
        <title>WGS assembly of Panicum virgatum.</title>
        <authorList>
            <person name="Lovell J.T."/>
            <person name="Jenkins J."/>
            <person name="Shu S."/>
            <person name="Juenger T.E."/>
            <person name="Schmutz J."/>
        </authorList>
    </citation>
    <scope>NUCLEOTIDE SEQUENCE</scope>
    <source>
        <strain evidence="2">AP13</strain>
    </source>
</reference>
<dbReference type="EMBL" id="CM029039">
    <property type="protein sequence ID" value="KAG2644927.1"/>
    <property type="molecule type" value="Genomic_DNA"/>
</dbReference>
<evidence type="ECO:0000256" key="1">
    <source>
        <dbReference type="SAM" id="MobiDB-lite"/>
    </source>
</evidence>